<keyword evidence="1" id="KW-0614">Plasmid</keyword>
<accession>V5YNN2</accession>
<organism evidence="1">
    <name type="scientific">Burkholderia sp. M701</name>
    <dbReference type="NCBI Taxonomy" id="326454"/>
    <lineage>
        <taxon>Bacteria</taxon>
        <taxon>Pseudomonadati</taxon>
        <taxon>Pseudomonadota</taxon>
        <taxon>Betaproteobacteria</taxon>
        <taxon>Burkholderiales</taxon>
        <taxon>Burkholderiaceae</taxon>
        <taxon>Burkholderia</taxon>
    </lineage>
</organism>
<name>V5YNN2_9BURK</name>
<reference evidence="1" key="1">
    <citation type="journal article" date="2014" name="Microbiology">
        <title>A 2,4-dichlorophenoxyacetic acid degradation plasmid pM7012 discloses distribution of an unclassified megaplasmid group across bacterial species.</title>
        <authorList>
            <person name="Sakai Y."/>
            <person name="Ogawa N."/>
            <person name="Shimomura Y."/>
            <person name="Fujii T."/>
        </authorList>
    </citation>
    <scope>NUCLEOTIDE SEQUENCE</scope>
    <source>
        <strain evidence="1">M701</strain>
    </source>
</reference>
<dbReference type="AlphaFoldDB" id="V5YNN2"/>
<geneLocation type="plasmid" evidence="1">
    <name>pM7012</name>
</geneLocation>
<sequence>MNAIVEQCRDCEKAGIGLCATGTCCRNTPAAVSPDTLLYRAAINCPHKIDDKSVMLHFDPAQPGKNALDQLALRLNGAVSTPAVGMAADEPDEVEQVIACLGDDAVKLRDEDQYVEMAENMDAAARLIAGLAGRPAADGMIHTGDRLTDMKANSIVSRDGYKWTGVVLRNAEGKRCIVESSAVRWLSNDAAWQLMHPAEHPASVEPQDDALATTQDLAMLIRQLAHALGKAAPEHRLVTSAVDYLKRKGLAGSPLRDGGHASE</sequence>
<proteinExistence type="predicted"/>
<reference evidence="1" key="2">
    <citation type="submission" date="2024-06" db="EMBL/GenBank/DDBJ databases">
        <authorList>
            <person name="Sakai Y."/>
            <person name="Fujii T."/>
        </authorList>
    </citation>
    <scope>NUCLEOTIDE SEQUENCE</scope>
    <source>
        <strain evidence="1">M701</strain>
        <plasmid evidence="1">pM7012</plasmid>
    </source>
</reference>
<protein>
    <submittedName>
        <fullName evidence="1">Uncharacterized protein</fullName>
    </submittedName>
</protein>
<dbReference type="EMBL" id="AB853026">
    <property type="protein sequence ID" value="BAO18928.1"/>
    <property type="molecule type" value="Genomic_DNA"/>
</dbReference>
<evidence type="ECO:0000313" key="1">
    <source>
        <dbReference type="EMBL" id="BAO18928.1"/>
    </source>
</evidence>
<dbReference type="RefSeq" id="WP_023842471.1">
    <property type="nucleotide sequence ID" value="NC_022995.1"/>
</dbReference>